<keyword evidence="5" id="KW-0808">Transferase</keyword>
<dbReference type="Pfam" id="PF01048">
    <property type="entry name" value="PNP_UDP_1"/>
    <property type="match status" value="1"/>
</dbReference>
<comment type="catalytic activity">
    <reaction evidence="7">
        <text>2'-deoxyguanosine + phosphate = 2-deoxy-alpha-D-ribose 1-phosphate + guanine</text>
        <dbReference type="Rhea" id="RHEA:27738"/>
        <dbReference type="ChEBI" id="CHEBI:16235"/>
        <dbReference type="ChEBI" id="CHEBI:17172"/>
        <dbReference type="ChEBI" id="CHEBI:43474"/>
        <dbReference type="ChEBI" id="CHEBI:57259"/>
        <dbReference type="EC" id="2.4.2.1"/>
    </reaction>
</comment>
<dbReference type="GeneTree" id="ENSGT00950000182991"/>
<dbReference type="GO" id="GO:0009116">
    <property type="term" value="P:nucleoside metabolic process"/>
    <property type="evidence" value="ECO:0007669"/>
    <property type="project" value="InterPro"/>
</dbReference>
<dbReference type="GO" id="GO:0005737">
    <property type="term" value="C:cytoplasm"/>
    <property type="evidence" value="ECO:0007669"/>
    <property type="project" value="TreeGrafter"/>
</dbReference>
<evidence type="ECO:0000256" key="6">
    <source>
        <dbReference type="ARBA" id="ARBA00023918"/>
    </source>
</evidence>
<dbReference type="HOGENOM" id="CLU_054456_1_3_1"/>
<reference evidence="12" key="1">
    <citation type="submission" date="2025-08" db="UniProtKB">
        <authorList>
            <consortium name="Ensembl"/>
        </authorList>
    </citation>
    <scope>IDENTIFICATION</scope>
</reference>
<dbReference type="EC" id="2.4.2.1" evidence="3"/>
<comment type="catalytic activity">
    <reaction evidence="9">
        <text>guanosine + phosphate = alpha-D-ribose 1-phosphate + guanine</text>
        <dbReference type="Rhea" id="RHEA:13233"/>
        <dbReference type="ChEBI" id="CHEBI:16235"/>
        <dbReference type="ChEBI" id="CHEBI:16750"/>
        <dbReference type="ChEBI" id="CHEBI:43474"/>
        <dbReference type="ChEBI" id="CHEBI:57720"/>
        <dbReference type="EC" id="2.4.2.1"/>
    </reaction>
</comment>
<dbReference type="InterPro" id="IPR035994">
    <property type="entry name" value="Nucleoside_phosphorylase_sf"/>
</dbReference>
<evidence type="ECO:0000256" key="9">
    <source>
        <dbReference type="ARBA" id="ARBA00023970"/>
    </source>
</evidence>
<keyword evidence="4" id="KW-0328">Glycosyltransferase</keyword>
<dbReference type="SUPFAM" id="SSF53167">
    <property type="entry name" value="Purine and uridine phosphorylases"/>
    <property type="match status" value="1"/>
</dbReference>
<evidence type="ECO:0000259" key="11">
    <source>
        <dbReference type="Pfam" id="PF01048"/>
    </source>
</evidence>
<dbReference type="UniPathway" id="UPA00606"/>
<dbReference type="PANTHER" id="PTHR11904">
    <property type="entry name" value="METHYLTHIOADENOSINE/PURINE NUCLEOSIDE PHOSPHORYLASE"/>
    <property type="match status" value="1"/>
</dbReference>
<comment type="catalytic activity">
    <reaction evidence="8">
        <text>2'-deoxyinosine + phosphate = 2-deoxy-alpha-D-ribose 1-phosphate + hypoxanthine</text>
        <dbReference type="Rhea" id="RHEA:27750"/>
        <dbReference type="ChEBI" id="CHEBI:17368"/>
        <dbReference type="ChEBI" id="CHEBI:28997"/>
        <dbReference type="ChEBI" id="CHEBI:43474"/>
        <dbReference type="ChEBI" id="CHEBI:57259"/>
        <dbReference type="EC" id="2.4.2.1"/>
    </reaction>
</comment>
<dbReference type="InterPro" id="IPR000845">
    <property type="entry name" value="Nucleoside_phosphorylase_d"/>
</dbReference>
<evidence type="ECO:0000256" key="8">
    <source>
        <dbReference type="ARBA" id="ARBA00023950"/>
    </source>
</evidence>
<feature type="domain" description="Nucleoside phosphorylase" evidence="11">
    <location>
        <begin position="3"/>
        <end position="188"/>
    </location>
</feature>
<comment type="catalytic activity">
    <reaction evidence="6">
        <text>inosine + phosphate = alpha-D-ribose 1-phosphate + hypoxanthine</text>
        <dbReference type="Rhea" id="RHEA:27646"/>
        <dbReference type="ChEBI" id="CHEBI:17368"/>
        <dbReference type="ChEBI" id="CHEBI:17596"/>
        <dbReference type="ChEBI" id="CHEBI:43474"/>
        <dbReference type="ChEBI" id="CHEBI:57720"/>
        <dbReference type="EC" id="2.4.2.1"/>
    </reaction>
</comment>
<evidence type="ECO:0000313" key="12">
    <source>
        <dbReference type="Ensembl" id="ENSPMAP00000007353.1"/>
    </source>
</evidence>
<comment type="similarity">
    <text evidence="2">Belongs to the PNP/MTAP phosphorylase family.</text>
</comment>
<reference evidence="12" key="2">
    <citation type="submission" date="2025-09" db="UniProtKB">
        <authorList>
            <consortium name="Ensembl"/>
        </authorList>
    </citation>
    <scope>IDENTIFICATION</scope>
</reference>
<dbReference type="Gene3D" id="3.40.50.1580">
    <property type="entry name" value="Nucleoside phosphorylase domain"/>
    <property type="match status" value="1"/>
</dbReference>
<evidence type="ECO:0000256" key="4">
    <source>
        <dbReference type="ARBA" id="ARBA00022676"/>
    </source>
</evidence>
<dbReference type="CDD" id="cd09009">
    <property type="entry name" value="PNP-EcPNPII_like"/>
    <property type="match status" value="1"/>
</dbReference>
<dbReference type="STRING" id="7757.ENSPMAP00000007353"/>
<evidence type="ECO:0000256" key="1">
    <source>
        <dbReference type="ARBA" id="ARBA00005058"/>
    </source>
</evidence>
<evidence type="ECO:0000256" key="7">
    <source>
        <dbReference type="ARBA" id="ARBA00023929"/>
    </source>
</evidence>
<accession>S4RQ67</accession>
<evidence type="ECO:0000256" key="5">
    <source>
        <dbReference type="ARBA" id="ARBA00022679"/>
    </source>
</evidence>
<sequence length="198" mass="21319">PPSQITYPVRVFKLMGIETLILTNAAGGLNPDYKAGDIMLVRDHINLPGLMGLNPLVGPNDERLGVRFPCLSDTYDPALRRACSRVAAQLGVTELVHEGVLCMQTGPCYETVAESRLLRAFGADAVGMSTLPEAVCAYHCGLRVLALTLITNMAVCNYRSEERTNHAEVLHTSSMRAVALQTLVSAVVGQLGQFHRGG</sequence>
<evidence type="ECO:0000256" key="2">
    <source>
        <dbReference type="ARBA" id="ARBA00006751"/>
    </source>
</evidence>
<protein>
    <recommendedName>
        <fullName evidence="3">purine-nucleoside phosphorylase</fullName>
        <ecNumber evidence="3">2.4.2.1</ecNumber>
    </recommendedName>
    <alternativeName>
        <fullName evidence="10">Inosine-guanosine phosphorylase</fullName>
    </alternativeName>
</protein>
<evidence type="ECO:0000256" key="3">
    <source>
        <dbReference type="ARBA" id="ARBA00011886"/>
    </source>
</evidence>
<organism evidence="12">
    <name type="scientific">Petromyzon marinus</name>
    <name type="common">Sea lamprey</name>
    <dbReference type="NCBI Taxonomy" id="7757"/>
    <lineage>
        <taxon>Eukaryota</taxon>
        <taxon>Metazoa</taxon>
        <taxon>Chordata</taxon>
        <taxon>Craniata</taxon>
        <taxon>Vertebrata</taxon>
        <taxon>Cyclostomata</taxon>
        <taxon>Hyperoartia</taxon>
        <taxon>Petromyzontiformes</taxon>
        <taxon>Petromyzontidae</taxon>
        <taxon>Petromyzon</taxon>
    </lineage>
</organism>
<name>S4RQ67_PETMA</name>
<dbReference type="Ensembl" id="ENSPMAT00000007385.1">
    <property type="protein sequence ID" value="ENSPMAP00000007353.1"/>
    <property type="gene ID" value="ENSPMAG00000006668.1"/>
</dbReference>
<dbReference type="OMA" id="PEIAVIC"/>
<comment type="pathway">
    <text evidence="1">Purine metabolism; purine nucleoside salvage.</text>
</comment>
<evidence type="ECO:0000256" key="10">
    <source>
        <dbReference type="ARBA" id="ARBA00031036"/>
    </source>
</evidence>
<dbReference type="InterPro" id="IPR011268">
    <property type="entry name" value="Purine_phosphorylase"/>
</dbReference>
<dbReference type="NCBIfam" id="TIGR01697">
    <property type="entry name" value="PNPH-PUNA-XAPA"/>
    <property type="match status" value="1"/>
</dbReference>
<dbReference type="PANTHER" id="PTHR11904:SF26">
    <property type="entry name" value="PURINE NUCLEOSIDE PHOSPHORYLASE"/>
    <property type="match status" value="1"/>
</dbReference>
<dbReference type="AlphaFoldDB" id="S4RQ67"/>
<dbReference type="GO" id="GO:0004731">
    <property type="term" value="F:purine-nucleoside phosphorylase activity"/>
    <property type="evidence" value="ECO:0007669"/>
    <property type="project" value="UniProtKB-EC"/>
</dbReference>
<proteinExistence type="inferred from homology"/>